<dbReference type="RefSeq" id="WP_260794597.1">
    <property type="nucleotide sequence ID" value="NZ_CP093313.1"/>
</dbReference>
<comment type="similarity">
    <text evidence="2 10 11">Belongs to the TonB-dependent receptor family.</text>
</comment>
<accession>A0A9J7BQK1</accession>
<dbReference type="GO" id="GO:0015344">
    <property type="term" value="F:siderophore uptake transmembrane transporter activity"/>
    <property type="evidence" value="ECO:0007669"/>
    <property type="project" value="TreeGrafter"/>
</dbReference>
<dbReference type="GO" id="GO:0015891">
    <property type="term" value="P:siderophore transport"/>
    <property type="evidence" value="ECO:0007669"/>
    <property type="project" value="InterPro"/>
</dbReference>
<dbReference type="InterPro" id="IPR012910">
    <property type="entry name" value="Plug_dom"/>
</dbReference>
<dbReference type="KEGG" id="orp:MOP44_03860"/>
<dbReference type="InterPro" id="IPR010105">
    <property type="entry name" value="TonB_sidphr_rcpt"/>
</dbReference>
<evidence type="ECO:0000256" key="7">
    <source>
        <dbReference type="ARBA" id="ARBA00023136"/>
    </source>
</evidence>
<dbReference type="InterPro" id="IPR037066">
    <property type="entry name" value="Plug_dom_sf"/>
</dbReference>
<dbReference type="EMBL" id="CP093313">
    <property type="protein sequence ID" value="UWZ85083.1"/>
    <property type="molecule type" value="Genomic_DNA"/>
</dbReference>
<evidence type="ECO:0000256" key="9">
    <source>
        <dbReference type="ARBA" id="ARBA00023237"/>
    </source>
</evidence>
<proteinExistence type="inferred from homology"/>
<keyword evidence="3 10" id="KW-0813">Transport</keyword>
<protein>
    <submittedName>
        <fullName evidence="14">TonB-dependent siderophore receptor</fullName>
    </submittedName>
</protein>
<keyword evidence="4 10" id="KW-1134">Transmembrane beta strand</keyword>
<keyword evidence="8 14" id="KW-0675">Receptor</keyword>
<dbReference type="CDD" id="cd01347">
    <property type="entry name" value="ligand_gated_channel"/>
    <property type="match status" value="1"/>
</dbReference>
<dbReference type="GO" id="GO:0038023">
    <property type="term" value="F:signaling receptor activity"/>
    <property type="evidence" value="ECO:0007669"/>
    <property type="project" value="InterPro"/>
</dbReference>
<dbReference type="SUPFAM" id="SSF56935">
    <property type="entry name" value="Porins"/>
    <property type="match status" value="1"/>
</dbReference>
<dbReference type="GO" id="GO:0009279">
    <property type="term" value="C:cell outer membrane"/>
    <property type="evidence" value="ECO:0007669"/>
    <property type="project" value="UniProtKB-SubCell"/>
</dbReference>
<keyword evidence="15" id="KW-1185">Reference proteome</keyword>
<keyword evidence="6 11" id="KW-0798">TonB box</keyword>
<keyword evidence="5 10" id="KW-0812">Transmembrane</keyword>
<evidence type="ECO:0000256" key="2">
    <source>
        <dbReference type="ARBA" id="ARBA00009810"/>
    </source>
</evidence>
<dbReference type="NCBIfam" id="TIGR01783">
    <property type="entry name" value="TonB-siderophor"/>
    <property type="match status" value="1"/>
</dbReference>
<evidence type="ECO:0000256" key="11">
    <source>
        <dbReference type="RuleBase" id="RU003357"/>
    </source>
</evidence>
<evidence type="ECO:0000256" key="10">
    <source>
        <dbReference type="PROSITE-ProRule" id="PRU01360"/>
    </source>
</evidence>
<sequence length="738" mass="80798">MTTTVVVHEDVKDDYLSNAITTGTLDNAPLAETPLSISVVTRELLSDQGARTLADVVKNDASVGEDYAPVGYYGDFQIRGFPIDLATGLQINGMTIAGEQDVPLENKERVEILKGISGVESGVTSGGGVIGYVTKRPALVKAMDMATDHRGSAFGAADFGQFFGKEKQVGARLNLAGESIQSYVNGADGWRAMGAGSADWKITPKAILKGDFEYQHKVERSVSGYQLLGGDTLPDLNRIYPSTMLGFQPWAKPNTFDTYNTGARFDYDLPGEWHVFGAASFSHSLIDDNVVYPYGVPYDDQGNVACPDAPDAPYYFFCPDGTYGIYDYRNPGELRIDAQAESVVTGQWHTGAIQHDLAGGVELFRRSVQMPGYFSAETPVSPDGVVQDGAVYSYIGQENIYQPIEPFHWATNENGITQQAGPRRLWEDHHQTALMVADRLHLPGRIQVNVGGRETWLRDHNYSLGATDPAAAPTNTDRPVWLPQYAVSFTPVTRLMLYGTYTAMLSLGPQAPWWVDNGSQFLEPYFTRQVEAGAKYEPNQKILLSVAGFHMRAPFFYPKTIAAEEGQCTEDYFFGPGTLCFVSQGHETHSGAEFSVEGKAANWIKLNASVAAIHAESQDTGTPEFDNKQVINAPRVRTALFADVAVPHMRGFYLMPGWGYCASKEATRDDAVSVPGFNLFNLGARYTPGGEQGHMTLRLYADNIANKRYWKDTGASLGDTFIHLGAPATVRLSAHYTF</sequence>
<dbReference type="Pfam" id="PF00593">
    <property type="entry name" value="TonB_dep_Rec_b-barrel"/>
    <property type="match status" value="1"/>
</dbReference>
<evidence type="ECO:0000259" key="12">
    <source>
        <dbReference type="Pfam" id="PF00593"/>
    </source>
</evidence>
<dbReference type="AlphaFoldDB" id="A0A9J7BQK1"/>
<evidence type="ECO:0000256" key="3">
    <source>
        <dbReference type="ARBA" id="ARBA00022448"/>
    </source>
</evidence>
<dbReference type="PANTHER" id="PTHR32552:SF83">
    <property type="entry name" value="BLR3904 PROTEIN"/>
    <property type="match status" value="1"/>
</dbReference>
<evidence type="ECO:0000313" key="14">
    <source>
        <dbReference type="EMBL" id="UWZ85083.1"/>
    </source>
</evidence>
<dbReference type="Gene3D" id="2.40.170.20">
    <property type="entry name" value="TonB-dependent receptor, beta-barrel domain"/>
    <property type="match status" value="1"/>
</dbReference>
<feature type="domain" description="TonB-dependent receptor-like beta-barrel" evidence="12">
    <location>
        <begin position="202"/>
        <end position="704"/>
    </location>
</feature>
<keyword evidence="9 10" id="KW-0998">Cell outer membrane</keyword>
<organism evidence="14 15">
    <name type="scientific">Occallatibacter riparius</name>
    <dbReference type="NCBI Taxonomy" id="1002689"/>
    <lineage>
        <taxon>Bacteria</taxon>
        <taxon>Pseudomonadati</taxon>
        <taxon>Acidobacteriota</taxon>
        <taxon>Terriglobia</taxon>
        <taxon>Terriglobales</taxon>
        <taxon>Acidobacteriaceae</taxon>
        <taxon>Occallatibacter</taxon>
    </lineage>
</organism>
<evidence type="ECO:0000256" key="6">
    <source>
        <dbReference type="ARBA" id="ARBA00023077"/>
    </source>
</evidence>
<evidence type="ECO:0000256" key="5">
    <source>
        <dbReference type="ARBA" id="ARBA00022692"/>
    </source>
</evidence>
<evidence type="ECO:0000256" key="8">
    <source>
        <dbReference type="ARBA" id="ARBA00023170"/>
    </source>
</evidence>
<evidence type="ECO:0000256" key="4">
    <source>
        <dbReference type="ARBA" id="ARBA00022452"/>
    </source>
</evidence>
<comment type="subcellular location">
    <subcellularLocation>
        <location evidence="1 10">Cell outer membrane</location>
        <topology evidence="1 10">Multi-pass membrane protein</topology>
    </subcellularLocation>
</comment>
<reference evidence="14" key="1">
    <citation type="submission" date="2021-04" db="EMBL/GenBank/DDBJ databases">
        <title>Phylogenetic analysis of Acidobacteriaceae.</title>
        <authorList>
            <person name="Qiu L."/>
            <person name="Zhang Q."/>
        </authorList>
    </citation>
    <scope>NUCLEOTIDE SEQUENCE</scope>
    <source>
        <strain evidence="14">DSM 25168</strain>
    </source>
</reference>
<evidence type="ECO:0000259" key="13">
    <source>
        <dbReference type="Pfam" id="PF07715"/>
    </source>
</evidence>
<dbReference type="Gene3D" id="2.170.130.10">
    <property type="entry name" value="TonB-dependent receptor, plug domain"/>
    <property type="match status" value="1"/>
</dbReference>
<feature type="domain" description="TonB-dependent receptor plug" evidence="13">
    <location>
        <begin position="30"/>
        <end position="129"/>
    </location>
</feature>
<dbReference type="InterPro" id="IPR036942">
    <property type="entry name" value="Beta-barrel_TonB_sf"/>
</dbReference>
<gene>
    <name evidence="14" type="ORF">MOP44_03860</name>
</gene>
<name>A0A9J7BQK1_9BACT</name>
<dbReference type="InterPro" id="IPR039426">
    <property type="entry name" value="TonB-dep_rcpt-like"/>
</dbReference>
<evidence type="ECO:0000256" key="1">
    <source>
        <dbReference type="ARBA" id="ARBA00004571"/>
    </source>
</evidence>
<dbReference type="Pfam" id="PF07715">
    <property type="entry name" value="Plug"/>
    <property type="match status" value="1"/>
</dbReference>
<keyword evidence="7 10" id="KW-0472">Membrane</keyword>
<dbReference type="PROSITE" id="PS52016">
    <property type="entry name" value="TONB_DEPENDENT_REC_3"/>
    <property type="match status" value="1"/>
</dbReference>
<dbReference type="Proteomes" id="UP001059380">
    <property type="component" value="Chromosome"/>
</dbReference>
<evidence type="ECO:0000313" key="15">
    <source>
        <dbReference type="Proteomes" id="UP001059380"/>
    </source>
</evidence>
<dbReference type="PANTHER" id="PTHR32552">
    <property type="entry name" value="FERRICHROME IRON RECEPTOR-RELATED"/>
    <property type="match status" value="1"/>
</dbReference>
<dbReference type="InterPro" id="IPR000531">
    <property type="entry name" value="Beta-barrel_TonB"/>
</dbReference>